<dbReference type="PANTHER" id="PTHR33397">
    <property type="entry name" value="UPF0331 PROTEIN YUTE"/>
    <property type="match status" value="1"/>
</dbReference>
<dbReference type="Proteomes" id="UP001048976">
    <property type="component" value="Unassembled WGS sequence"/>
</dbReference>
<dbReference type="InterPro" id="IPR008201">
    <property type="entry name" value="HepT-like"/>
</dbReference>
<keyword evidence="6" id="KW-1185">Reference proteome</keyword>
<dbReference type="PANTHER" id="PTHR33397:SF3">
    <property type="entry name" value="MRNA NUCLEASE HEPT"/>
    <property type="match status" value="1"/>
</dbReference>
<dbReference type="NCBIfam" id="NF047751">
    <property type="entry name" value="HepT_toxin"/>
    <property type="match status" value="1"/>
</dbReference>
<dbReference type="Gene3D" id="1.20.120.580">
    <property type="entry name" value="bsu32300-like"/>
    <property type="match status" value="1"/>
</dbReference>
<proteinExistence type="inferred from homology"/>
<name>A0ABS6P1N0_9PSED</name>
<dbReference type="EMBL" id="JAHSTY010000002">
    <property type="protein sequence ID" value="MBV4454371.1"/>
    <property type="molecule type" value="Genomic_DNA"/>
</dbReference>
<comment type="caution">
    <text evidence="5">The sequence shown here is derived from an EMBL/GenBank/DDBJ whole genome shotgun (WGS) entry which is preliminary data.</text>
</comment>
<dbReference type="InterPro" id="IPR037038">
    <property type="entry name" value="HepT-like_sf"/>
</dbReference>
<protein>
    <submittedName>
        <fullName evidence="5">DUF86 domain-containing protein</fullName>
    </submittedName>
</protein>
<evidence type="ECO:0000256" key="2">
    <source>
        <dbReference type="ARBA" id="ARBA00022722"/>
    </source>
</evidence>
<evidence type="ECO:0000256" key="1">
    <source>
        <dbReference type="ARBA" id="ARBA00022649"/>
    </source>
</evidence>
<keyword evidence="1" id="KW-1277">Toxin-antitoxin system</keyword>
<organism evidence="5 6">
    <name type="scientific">Pseudomonas azadiae</name>
    <dbReference type="NCBI Taxonomy" id="2843612"/>
    <lineage>
        <taxon>Bacteria</taxon>
        <taxon>Pseudomonadati</taxon>
        <taxon>Pseudomonadota</taxon>
        <taxon>Gammaproteobacteria</taxon>
        <taxon>Pseudomonadales</taxon>
        <taxon>Pseudomonadaceae</taxon>
        <taxon>Pseudomonas</taxon>
    </lineage>
</organism>
<keyword evidence="2" id="KW-0540">Nuclease</keyword>
<keyword evidence="3" id="KW-0378">Hydrolase</keyword>
<evidence type="ECO:0000313" key="6">
    <source>
        <dbReference type="Proteomes" id="UP001048976"/>
    </source>
</evidence>
<dbReference type="Pfam" id="PF01934">
    <property type="entry name" value="HepT-like"/>
    <property type="match status" value="1"/>
</dbReference>
<accession>A0ABS6P1N0</accession>
<gene>
    <name evidence="5" type="ORF">KVG91_17415</name>
</gene>
<evidence type="ECO:0000256" key="3">
    <source>
        <dbReference type="ARBA" id="ARBA00022801"/>
    </source>
</evidence>
<dbReference type="RefSeq" id="WP_169376448.1">
    <property type="nucleotide sequence ID" value="NZ_JAHSTY010000002.1"/>
</dbReference>
<evidence type="ECO:0000256" key="4">
    <source>
        <dbReference type="ARBA" id="ARBA00024207"/>
    </source>
</evidence>
<sequence>MVDDVLINKAASIERCVARAREEYEKDPASFATDFTRQDAAILNIQRACEAALDMGQHLIRRERLGVPQGARDVFELLAQGGWMSPSLLTNLKNMVGFRNIAVHEYQTLQLPITVAIITQHLGDFLAFSSHILTKDSVHPATS</sequence>
<evidence type="ECO:0000313" key="5">
    <source>
        <dbReference type="EMBL" id="MBV4454371.1"/>
    </source>
</evidence>
<comment type="similarity">
    <text evidence="4">Belongs to the HepT RNase toxin family.</text>
</comment>
<reference evidence="5" key="1">
    <citation type="submission" date="2021-06" db="EMBL/GenBank/DDBJ databases">
        <title>Updating the genus Pseudomonas: Description of 43 new species and partition of the Pseudomonas putida group.</title>
        <authorList>
            <person name="Girard L."/>
            <person name="Lood C."/>
            <person name="Vandamme P."/>
            <person name="Rokni-Zadeh H."/>
            <person name="Van Noort V."/>
            <person name="Hofte M."/>
            <person name="Lavigne R."/>
            <person name="De Mot R."/>
        </authorList>
    </citation>
    <scope>NUCLEOTIDE SEQUENCE</scope>
    <source>
        <strain evidence="5">SWRI103</strain>
    </source>
</reference>
<dbReference type="InterPro" id="IPR052379">
    <property type="entry name" value="Type_VII_TA_RNase"/>
</dbReference>